<evidence type="ECO:0000313" key="3">
    <source>
        <dbReference type="Proteomes" id="UP000663828"/>
    </source>
</evidence>
<dbReference type="AlphaFoldDB" id="A0A816B8P0"/>
<protein>
    <submittedName>
        <fullName evidence="2">Uncharacterized protein</fullName>
    </submittedName>
</protein>
<evidence type="ECO:0000313" key="2">
    <source>
        <dbReference type="EMBL" id="CAF1607692.1"/>
    </source>
</evidence>
<organism evidence="2 3">
    <name type="scientific">Adineta ricciae</name>
    <name type="common">Rotifer</name>
    <dbReference type="NCBI Taxonomy" id="249248"/>
    <lineage>
        <taxon>Eukaryota</taxon>
        <taxon>Metazoa</taxon>
        <taxon>Spiralia</taxon>
        <taxon>Gnathifera</taxon>
        <taxon>Rotifera</taxon>
        <taxon>Eurotatoria</taxon>
        <taxon>Bdelloidea</taxon>
        <taxon>Adinetida</taxon>
        <taxon>Adinetidae</taxon>
        <taxon>Adineta</taxon>
    </lineage>
</organism>
<sequence length="356" mass="41757">MFLYQLIEWSKRNKAKVIIFITIIVFLICRYEERIPSITNQINQHIFADNRNVSKPSEILLIYVYANTHSYAYGNLKYFIEEAVRENDGIDYYFILQQIEKKPINESTMPPIPKSNAFYLQHENKCFDYGTIGWFFDTYTIGHPWKQTSPAIANPVNLRKYKYFIFMNSSIRGPFFPPYFIHLVLKANLNYYWYSVFTRRINSKIKLVGCTISCEAVPHVQSYFLVTDSTGFSLISKPGTSGGTTKDGIFHCYPTKDHVSIYSEIPMSNRIIEAGYMIDCLLTKYQTIDFTKPNNRFCNANFNPYKDRGLQNTSLEPYEVVFVKSNDLVFLKDARDRARLYQKWMEDIRSLNRTSL</sequence>
<comment type="caution">
    <text evidence="2">The sequence shown here is derived from an EMBL/GenBank/DDBJ whole genome shotgun (WGS) entry which is preliminary data.</text>
</comment>
<evidence type="ECO:0000313" key="1">
    <source>
        <dbReference type="EMBL" id="CAF1408308.1"/>
    </source>
</evidence>
<dbReference type="Proteomes" id="UP000663828">
    <property type="component" value="Unassembled WGS sequence"/>
</dbReference>
<accession>A0A816B8P0</accession>
<keyword evidence="3" id="KW-1185">Reference proteome</keyword>
<gene>
    <name evidence="1" type="ORF">EDS130_LOCUS36526</name>
    <name evidence="2" type="ORF">XAT740_LOCUS48483</name>
</gene>
<dbReference type="EMBL" id="CAJNOJ010000341">
    <property type="protein sequence ID" value="CAF1408308.1"/>
    <property type="molecule type" value="Genomic_DNA"/>
</dbReference>
<name>A0A816B8P0_ADIRI</name>
<dbReference type="Proteomes" id="UP000663852">
    <property type="component" value="Unassembled WGS sequence"/>
</dbReference>
<proteinExistence type="predicted"/>
<dbReference type="OrthoDB" id="9999686at2759"/>
<dbReference type="EMBL" id="CAJNOR010006960">
    <property type="protein sequence ID" value="CAF1607692.1"/>
    <property type="molecule type" value="Genomic_DNA"/>
</dbReference>
<reference evidence="2" key="1">
    <citation type="submission" date="2021-02" db="EMBL/GenBank/DDBJ databases">
        <authorList>
            <person name="Nowell W R."/>
        </authorList>
    </citation>
    <scope>NUCLEOTIDE SEQUENCE</scope>
</reference>